<keyword evidence="2" id="KW-0812">Transmembrane</keyword>
<comment type="caution">
    <text evidence="3">The sequence shown here is derived from an EMBL/GenBank/DDBJ whole genome shotgun (WGS) entry which is preliminary data.</text>
</comment>
<dbReference type="AlphaFoldDB" id="A0A9X4LCU3"/>
<keyword evidence="2" id="KW-0472">Membrane</keyword>
<evidence type="ECO:0000313" key="4">
    <source>
        <dbReference type="Proteomes" id="UP001152766"/>
    </source>
</evidence>
<evidence type="ECO:0000313" key="3">
    <source>
        <dbReference type="EMBL" id="MDG0861142.1"/>
    </source>
</evidence>
<dbReference type="RefSeq" id="WP_268148229.1">
    <property type="nucleotide sequence ID" value="NZ_JAPPUW010000004.1"/>
</dbReference>
<accession>A0A9X4LCU3</accession>
<name>A0A9X4LCU3_9BURK</name>
<feature type="region of interest" description="Disordered" evidence="1">
    <location>
        <begin position="134"/>
        <end position="172"/>
    </location>
</feature>
<dbReference type="EMBL" id="SGUG01000002">
    <property type="protein sequence ID" value="MDG0861142.1"/>
    <property type="molecule type" value="Genomic_DNA"/>
</dbReference>
<feature type="transmembrane region" description="Helical" evidence="2">
    <location>
        <begin position="31"/>
        <end position="49"/>
    </location>
</feature>
<protein>
    <submittedName>
        <fullName evidence="3">Uncharacterized protein</fullName>
    </submittedName>
</protein>
<keyword evidence="4" id="KW-1185">Reference proteome</keyword>
<dbReference type="Proteomes" id="UP001152766">
    <property type="component" value="Unassembled WGS sequence"/>
</dbReference>
<feature type="compositionally biased region" description="Polar residues" evidence="1">
    <location>
        <begin position="148"/>
        <end position="164"/>
    </location>
</feature>
<proteinExistence type="predicted"/>
<evidence type="ECO:0000256" key="2">
    <source>
        <dbReference type="SAM" id="Phobius"/>
    </source>
</evidence>
<keyword evidence="2" id="KW-1133">Transmembrane helix</keyword>
<reference evidence="3" key="1">
    <citation type="submission" date="2019-02" db="EMBL/GenBank/DDBJ databases">
        <title>Draft genome of the type strain Pelomonas aquatica CCUG 52575T.</title>
        <authorList>
            <person name="Gomila M."/>
            <person name="Lalucat J."/>
        </authorList>
    </citation>
    <scope>NUCLEOTIDE SEQUENCE</scope>
    <source>
        <strain evidence="3">CCUG 52575</strain>
    </source>
</reference>
<evidence type="ECO:0000256" key="1">
    <source>
        <dbReference type="SAM" id="MobiDB-lite"/>
    </source>
</evidence>
<gene>
    <name evidence="3" type="ORF">EXJ73_01470</name>
</gene>
<organism evidence="3 4">
    <name type="scientific">Pelomonas aquatica</name>
    <dbReference type="NCBI Taxonomy" id="431058"/>
    <lineage>
        <taxon>Bacteria</taxon>
        <taxon>Pseudomonadati</taxon>
        <taxon>Pseudomonadota</taxon>
        <taxon>Betaproteobacteria</taxon>
        <taxon>Burkholderiales</taxon>
        <taxon>Sphaerotilaceae</taxon>
        <taxon>Roseateles</taxon>
    </lineage>
</organism>
<sequence length="172" mass="18513">MRSVVAFVLTFGASIFLLGWMSEELRVLPRGPGWLVLCFMLASFSARAFRKGGKVDELGSNMVAVVAERVAPFAPPSAADETLWAQAVSEFDGPDRRPGLYAKALAHTAGDHDRAKAYYLKARVAELKTANICRSSASSDGSPKHSPEGSQRQQWPTDGCSSQRAIGRLGEG</sequence>